<evidence type="ECO:0000256" key="2">
    <source>
        <dbReference type="ARBA" id="ARBA00010792"/>
    </source>
</evidence>
<keyword evidence="4 7" id="KW-0812">Transmembrane</keyword>
<comment type="similarity">
    <text evidence="2 7">Belongs to the DedA family.</text>
</comment>
<evidence type="ECO:0000313" key="10">
    <source>
        <dbReference type="Proteomes" id="UP000292886"/>
    </source>
</evidence>
<keyword evidence="5 7" id="KW-1133">Transmembrane helix</keyword>
<dbReference type="Pfam" id="PF09335">
    <property type="entry name" value="VTT_dom"/>
    <property type="match status" value="1"/>
</dbReference>
<reference evidence="10" key="1">
    <citation type="submission" date="2019-03" db="EMBL/GenBank/DDBJ databases">
        <title>Weissella sp. 26KH-42 Genome sequencing.</title>
        <authorList>
            <person name="Heo J."/>
            <person name="Kim S.-J."/>
            <person name="Kim J.-S."/>
            <person name="Hong S.-B."/>
            <person name="Kwon S.-W."/>
        </authorList>
    </citation>
    <scope>NUCLEOTIDE SEQUENCE [LARGE SCALE GENOMIC DNA]</scope>
    <source>
        <strain evidence="10">26KH-42</strain>
    </source>
</reference>
<dbReference type="EMBL" id="CP037940">
    <property type="protein sequence ID" value="QBO36813.1"/>
    <property type="molecule type" value="Genomic_DNA"/>
</dbReference>
<evidence type="ECO:0000313" key="9">
    <source>
        <dbReference type="EMBL" id="QBO36813.1"/>
    </source>
</evidence>
<dbReference type="Proteomes" id="UP000292886">
    <property type="component" value="Chromosome"/>
</dbReference>
<keyword evidence="6 7" id="KW-0472">Membrane</keyword>
<evidence type="ECO:0000259" key="8">
    <source>
        <dbReference type="Pfam" id="PF09335"/>
    </source>
</evidence>
<dbReference type="InterPro" id="IPR032816">
    <property type="entry name" value="VTT_dom"/>
</dbReference>
<dbReference type="PANTHER" id="PTHR30353">
    <property type="entry name" value="INNER MEMBRANE PROTEIN DEDA-RELATED"/>
    <property type="match status" value="1"/>
</dbReference>
<sequence length="231" mass="25590">MGFLFDFILHIDDHIVNIVNTFGSWTYLILFAVIFIETGAVIMPFLPGDSLLFAAGAISANPQYGLDPFLFAFLFWVAALTGDSLNFYIGKHVGKAMMNHHFFGRFIKKESIEEAEHFFEKHGAVAIILARYMPIIRTFAPFVAGGSGLPYKRFIKYSVIGATTWTILATGAGYFFGNIPFVKEHFSAVIIGIVIVTAIPAVVSALKSQLRKKHTMPSELAKKEADTDTEI</sequence>
<dbReference type="RefSeq" id="WP_133363890.1">
    <property type="nucleotide sequence ID" value="NZ_CP037940.1"/>
</dbReference>
<feature type="transmembrane region" description="Helical" evidence="7">
    <location>
        <begin position="188"/>
        <end position="206"/>
    </location>
</feature>
<dbReference type="InterPro" id="IPR032818">
    <property type="entry name" value="DedA-like"/>
</dbReference>
<comment type="subcellular location">
    <subcellularLocation>
        <location evidence="1 7">Cell membrane</location>
        <topology evidence="1 7">Multi-pass membrane protein</topology>
    </subcellularLocation>
</comment>
<accession>A0A4P6YVN8</accession>
<protein>
    <submittedName>
        <fullName evidence="9">Cytochrome O ubiquinol oxidase</fullName>
    </submittedName>
</protein>
<keyword evidence="3 7" id="KW-1003">Cell membrane</keyword>
<proteinExistence type="inferred from homology"/>
<name>A0A4P6YVN8_9LACO</name>
<dbReference type="GO" id="GO:0005886">
    <property type="term" value="C:plasma membrane"/>
    <property type="evidence" value="ECO:0007669"/>
    <property type="project" value="UniProtKB-SubCell"/>
</dbReference>
<keyword evidence="10" id="KW-1185">Reference proteome</keyword>
<dbReference type="PANTHER" id="PTHR30353:SF0">
    <property type="entry name" value="TRANSMEMBRANE PROTEIN"/>
    <property type="match status" value="1"/>
</dbReference>
<evidence type="ECO:0000256" key="6">
    <source>
        <dbReference type="ARBA" id="ARBA00023136"/>
    </source>
</evidence>
<dbReference type="AlphaFoldDB" id="A0A4P6YVN8"/>
<gene>
    <name evidence="9" type="ORF">EQG49_10235</name>
</gene>
<feature type="transmembrane region" description="Helical" evidence="7">
    <location>
        <begin position="69"/>
        <end position="89"/>
    </location>
</feature>
<dbReference type="OrthoDB" id="9813426at2"/>
<evidence type="ECO:0000256" key="3">
    <source>
        <dbReference type="ARBA" id="ARBA00022475"/>
    </source>
</evidence>
<evidence type="ECO:0000256" key="4">
    <source>
        <dbReference type="ARBA" id="ARBA00022692"/>
    </source>
</evidence>
<feature type="transmembrane region" description="Helical" evidence="7">
    <location>
        <begin position="25"/>
        <end position="46"/>
    </location>
</feature>
<feature type="transmembrane region" description="Helical" evidence="7">
    <location>
        <begin position="157"/>
        <end position="176"/>
    </location>
</feature>
<evidence type="ECO:0000256" key="1">
    <source>
        <dbReference type="ARBA" id="ARBA00004651"/>
    </source>
</evidence>
<dbReference type="KEGG" id="wei:EQG49_10235"/>
<evidence type="ECO:0000256" key="5">
    <source>
        <dbReference type="ARBA" id="ARBA00022989"/>
    </source>
</evidence>
<feature type="domain" description="VTT" evidence="8">
    <location>
        <begin position="46"/>
        <end position="174"/>
    </location>
</feature>
<evidence type="ECO:0000256" key="7">
    <source>
        <dbReference type="RuleBase" id="RU367016"/>
    </source>
</evidence>
<organism evidence="9 10">
    <name type="scientific">Periweissella cryptocerci</name>
    <dbReference type="NCBI Taxonomy" id="2506420"/>
    <lineage>
        <taxon>Bacteria</taxon>
        <taxon>Bacillati</taxon>
        <taxon>Bacillota</taxon>
        <taxon>Bacilli</taxon>
        <taxon>Lactobacillales</taxon>
        <taxon>Lactobacillaceae</taxon>
        <taxon>Periweissella</taxon>
    </lineage>
</organism>